<evidence type="ECO:0000259" key="1">
    <source>
        <dbReference type="SMART" id="SM00256"/>
    </source>
</evidence>
<dbReference type="SUPFAM" id="SSF81383">
    <property type="entry name" value="F-box domain"/>
    <property type="match status" value="1"/>
</dbReference>
<dbReference type="EMBL" id="BQKI01000084">
    <property type="protein sequence ID" value="GJN32660.1"/>
    <property type="molecule type" value="Genomic_DNA"/>
</dbReference>
<dbReference type="PANTHER" id="PTHR31264:SF3">
    <property type="entry name" value="OS07G0554100 PROTEIN"/>
    <property type="match status" value="1"/>
</dbReference>
<evidence type="ECO:0000313" key="3">
    <source>
        <dbReference type="Proteomes" id="UP001054889"/>
    </source>
</evidence>
<dbReference type="InterPro" id="IPR001810">
    <property type="entry name" value="F-box_dom"/>
</dbReference>
<gene>
    <name evidence="2" type="primary">gb21180</name>
    <name evidence="2" type="ORF">PR202_gb21180</name>
</gene>
<organism evidence="2 3">
    <name type="scientific">Eleusine coracana subsp. coracana</name>
    <dbReference type="NCBI Taxonomy" id="191504"/>
    <lineage>
        <taxon>Eukaryota</taxon>
        <taxon>Viridiplantae</taxon>
        <taxon>Streptophyta</taxon>
        <taxon>Embryophyta</taxon>
        <taxon>Tracheophyta</taxon>
        <taxon>Spermatophyta</taxon>
        <taxon>Magnoliopsida</taxon>
        <taxon>Liliopsida</taxon>
        <taxon>Poales</taxon>
        <taxon>Poaceae</taxon>
        <taxon>PACMAD clade</taxon>
        <taxon>Chloridoideae</taxon>
        <taxon>Cynodonteae</taxon>
        <taxon>Eleusininae</taxon>
        <taxon>Eleusine</taxon>
    </lineage>
</organism>
<feature type="domain" description="F-box" evidence="1">
    <location>
        <begin position="41"/>
        <end position="82"/>
    </location>
</feature>
<name>A0AAV5FCL7_ELECO</name>
<keyword evidence="3" id="KW-1185">Reference proteome</keyword>
<dbReference type="InterPro" id="IPR036047">
    <property type="entry name" value="F-box-like_dom_sf"/>
</dbReference>
<dbReference type="Proteomes" id="UP001054889">
    <property type="component" value="Unassembled WGS sequence"/>
</dbReference>
<dbReference type="SMART" id="SM00256">
    <property type="entry name" value="FBOX"/>
    <property type="match status" value="1"/>
</dbReference>
<dbReference type="PANTHER" id="PTHR31264">
    <property type="entry name" value="OS07G0554500 PROTEIN-RELATED"/>
    <property type="match status" value="1"/>
</dbReference>
<dbReference type="AlphaFoldDB" id="A0AAV5FCL7"/>
<protein>
    <recommendedName>
        <fullName evidence="1">F-box domain-containing protein</fullName>
    </recommendedName>
</protein>
<reference evidence="2" key="1">
    <citation type="journal article" date="2018" name="DNA Res.">
        <title>Multiple hybrid de novo genome assembly of finger millet, an orphan allotetraploid crop.</title>
        <authorList>
            <person name="Hatakeyama M."/>
            <person name="Aluri S."/>
            <person name="Balachadran M.T."/>
            <person name="Sivarajan S.R."/>
            <person name="Patrignani A."/>
            <person name="Gruter S."/>
            <person name="Poveda L."/>
            <person name="Shimizu-Inatsugi R."/>
            <person name="Baeten J."/>
            <person name="Francoijs K.J."/>
            <person name="Nataraja K.N."/>
            <person name="Reddy Y.A.N."/>
            <person name="Phadnis S."/>
            <person name="Ravikumar R.L."/>
            <person name="Schlapbach R."/>
            <person name="Sreeman S.M."/>
            <person name="Shimizu K.K."/>
        </authorList>
    </citation>
    <scope>NUCLEOTIDE SEQUENCE</scope>
</reference>
<evidence type="ECO:0000313" key="2">
    <source>
        <dbReference type="EMBL" id="GJN32660.1"/>
    </source>
</evidence>
<proteinExistence type="predicted"/>
<sequence>MSPSPSSPRRSGAVQLQLASLIQTVLSLFVSTRPPARLPALSDDILQDIFLRIDSFADLACASSTCANFRRIISDHSFLRRYRSLHPPLLLGFVAAGRQGFQPAGASHPNAAAADGFDNDVGHRFYSYFVPGGRWSRQWVPCDVRDGRVLLKSVPNPKLFGLYNGVVWADLAVFDPVFGRDILLPSITEDLLASVEIEDHDIQCFQPVLVPYYGEDEDETSFKVIGRAYCGTKTVVFVFSRCSGSWIVGASIRWDALGLDMPAYYDQTCHYAYGCFFWRLRIVNKLLKLDMNRMEFSTIDLPLDLLPEYRPYQCIVLAEAGEGRLVMFSQLYGGQPMYYYTTQHNRSEGPNVWQKKGTVPLPSPYICSLKCAAQGYIFLVGFTEDQGMSYPVCFSLEVKTFKIERIGDIIRFKRWYNIDIYPYFGFPVSMSPRRL</sequence>
<reference evidence="2" key="2">
    <citation type="submission" date="2021-12" db="EMBL/GenBank/DDBJ databases">
        <title>Resequencing data analysis of finger millet.</title>
        <authorList>
            <person name="Hatakeyama M."/>
            <person name="Aluri S."/>
            <person name="Balachadran M.T."/>
            <person name="Sivarajan S.R."/>
            <person name="Poveda L."/>
            <person name="Shimizu-Inatsugi R."/>
            <person name="Schlapbach R."/>
            <person name="Sreeman S.M."/>
            <person name="Shimizu K.K."/>
        </authorList>
    </citation>
    <scope>NUCLEOTIDE SEQUENCE</scope>
</reference>
<comment type="caution">
    <text evidence="2">The sequence shown here is derived from an EMBL/GenBank/DDBJ whole genome shotgun (WGS) entry which is preliminary data.</text>
</comment>
<accession>A0AAV5FCL7</accession>